<dbReference type="Gene3D" id="2.20.25.20">
    <property type="match status" value="1"/>
</dbReference>
<evidence type="ECO:0000256" key="13">
    <source>
        <dbReference type="ARBA" id="ARBA00022833"/>
    </source>
</evidence>
<dbReference type="GO" id="GO:0006950">
    <property type="term" value="P:response to stress"/>
    <property type="evidence" value="ECO:0007669"/>
    <property type="project" value="UniProtKB-ARBA"/>
</dbReference>
<keyword evidence="9 19" id="KW-0479">Metal-binding</keyword>
<feature type="domain" description="Ubiquitin-like" evidence="22">
    <location>
        <begin position="1"/>
        <end position="77"/>
    </location>
</feature>
<dbReference type="GO" id="GO:1902532">
    <property type="term" value="P:negative regulation of intracellular signal transduction"/>
    <property type="evidence" value="ECO:0007669"/>
    <property type="project" value="UniProtKB-ARBA"/>
</dbReference>
<dbReference type="InterPro" id="IPR031127">
    <property type="entry name" value="E3_UB_ligase_RBR"/>
</dbReference>
<evidence type="ECO:0000256" key="8">
    <source>
        <dbReference type="ARBA" id="ARBA00022679"/>
    </source>
</evidence>
<gene>
    <name evidence="24" type="primary">prkn</name>
</gene>
<proteinExistence type="inferred from homology"/>
<dbReference type="PRINTS" id="PR01475">
    <property type="entry name" value="PARKIN"/>
</dbReference>
<dbReference type="GO" id="GO:0005739">
    <property type="term" value="C:mitochondrion"/>
    <property type="evidence" value="ECO:0007669"/>
    <property type="project" value="UniProtKB-SubCell"/>
</dbReference>
<keyword evidence="13 19" id="KW-0862">Zinc</keyword>
<name>A0A8C5CPH7_GADMO</name>
<dbReference type="InterPro" id="IPR041170">
    <property type="entry name" value="Znf-RING_14"/>
</dbReference>
<dbReference type="InterPro" id="IPR003977">
    <property type="entry name" value="Parkin"/>
</dbReference>
<comment type="subunit">
    <text evidence="19">Forms an E3 ubiquitin ligase complex.</text>
</comment>
<dbReference type="GO" id="GO:0016567">
    <property type="term" value="P:protein ubiquitination"/>
    <property type="evidence" value="ECO:0007669"/>
    <property type="project" value="UniProtKB-UniRule"/>
</dbReference>
<dbReference type="InterPro" id="IPR054694">
    <property type="entry name" value="Parkin-like_IBR"/>
</dbReference>
<dbReference type="InterPro" id="IPR029071">
    <property type="entry name" value="Ubiquitin-like_domsf"/>
</dbReference>
<dbReference type="InterPro" id="IPR002867">
    <property type="entry name" value="IBR_dom"/>
</dbReference>
<dbReference type="Pfam" id="PF22605">
    <property type="entry name" value="IBR_2"/>
    <property type="match status" value="1"/>
</dbReference>
<dbReference type="Gene3D" id="1.20.120.1750">
    <property type="match status" value="1"/>
</dbReference>
<evidence type="ECO:0000256" key="5">
    <source>
        <dbReference type="ARBA" id="ARBA00012251"/>
    </source>
</evidence>
<dbReference type="AlphaFoldDB" id="A0A8C5CPH7"/>
<keyword evidence="8" id="KW-0808">Transferase</keyword>
<comment type="similarity">
    <text evidence="17 19">Belongs to the RBR family. Parkin subfamily.</text>
</comment>
<dbReference type="InterPro" id="IPR047535">
    <property type="entry name" value="RING-HC_RBR_parkin"/>
</dbReference>
<dbReference type="FunFam" id="2.20.25.20:FF:000008">
    <property type="entry name" value="E3 ubiquitin-protein ligase parkin"/>
    <property type="match status" value="1"/>
</dbReference>
<evidence type="ECO:0000313" key="24">
    <source>
        <dbReference type="Ensembl" id="ENSGMOP00000064924.1"/>
    </source>
</evidence>
<dbReference type="SMART" id="SM00213">
    <property type="entry name" value="UBQ"/>
    <property type="match status" value="1"/>
</dbReference>
<dbReference type="GO" id="GO:0000151">
    <property type="term" value="C:ubiquitin ligase complex"/>
    <property type="evidence" value="ECO:0007669"/>
    <property type="project" value="UniProtKB-UniRule"/>
</dbReference>
<keyword evidence="25" id="KW-1185">Reference proteome</keyword>
<evidence type="ECO:0000256" key="12">
    <source>
        <dbReference type="ARBA" id="ARBA00022786"/>
    </source>
</evidence>
<dbReference type="InterPro" id="IPR047534">
    <property type="entry name" value="BRcat_RBR_parkin"/>
</dbReference>
<evidence type="ECO:0000256" key="15">
    <source>
        <dbReference type="ARBA" id="ARBA00023006"/>
    </source>
</evidence>
<evidence type="ECO:0000256" key="11">
    <source>
        <dbReference type="ARBA" id="ARBA00022771"/>
    </source>
</evidence>
<evidence type="ECO:0000256" key="9">
    <source>
        <dbReference type="ARBA" id="ARBA00022723"/>
    </source>
</evidence>
<comment type="function">
    <text evidence="19">Functions within a multiprotein E3 ubiquitin ligase complex, catalyzing the covalent attachment of ubiquitin moieties onto substrate proteins.</text>
</comment>
<dbReference type="GeneTree" id="ENSGT00390000011034"/>
<dbReference type="Pfam" id="PF01485">
    <property type="entry name" value="IBR"/>
    <property type="match status" value="1"/>
</dbReference>
<keyword evidence="15 19" id="KW-0072">Autophagy</keyword>
<dbReference type="CDD" id="cd20357">
    <property type="entry name" value="Rcat_RBR_parkin"/>
    <property type="match status" value="1"/>
</dbReference>
<dbReference type="RefSeq" id="XP_030234065.1">
    <property type="nucleotide sequence ID" value="XM_030378205.1"/>
</dbReference>
<dbReference type="GO" id="GO:0008270">
    <property type="term" value="F:zinc ion binding"/>
    <property type="evidence" value="ECO:0007669"/>
    <property type="project" value="UniProtKB-KW"/>
</dbReference>
<evidence type="ECO:0000256" key="10">
    <source>
        <dbReference type="ARBA" id="ARBA00022737"/>
    </source>
</evidence>
<dbReference type="CTD" id="5071"/>
<keyword evidence="14 19" id="KW-0832">Ubl conjugation</keyword>
<dbReference type="CDD" id="cd20340">
    <property type="entry name" value="BRcat_RBR_parkin"/>
    <property type="match status" value="1"/>
</dbReference>
<evidence type="ECO:0000256" key="4">
    <source>
        <dbReference type="ARBA" id="ARBA00004906"/>
    </source>
</evidence>
<dbReference type="InterPro" id="IPR047536">
    <property type="entry name" value="Rcat_RBR_parkin"/>
</dbReference>
<evidence type="ECO:0000259" key="22">
    <source>
        <dbReference type="PROSITE" id="PS50053"/>
    </source>
</evidence>
<dbReference type="GO" id="GO:0061630">
    <property type="term" value="F:ubiquitin protein ligase activity"/>
    <property type="evidence" value="ECO:0007669"/>
    <property type="project" value="UniProtKB-EC"/>
</dbReference>
<dbReference type="UniPathway" id="UPA00143"/>
<accession>A0A8C5CPH7</accession>
<dbReference type="GO" id="GO:0005829">
    <property type="term" value="C:cytosol"/>
    <property type="evidence" value="ECO:0007669"/>
    <property type="project" value="UniProtKB-SubCell"/>
</dbReference>
<dbReference type="EC" id="2.3.2.31" evidence="5 19"/>
<dbReference type="Pfam" id="PF17976">
    <property type="entry name" value="zf-RING_12"/>
    <property type="match status" value="1"/>
</dbReference>
<evidence type="ECO:0000256" key="6">
    <source>
        <dbReference type="ARBA" id="ARBA00022490"/>
    </source>
</evidence>
<feature type="active site" evidence="20">
    <location>
        <position position="422"/>
    </location>
</feature>
<evidence type="ECO:0000256" key="2">
    <source>
        <dbReference type="ARBA" id="ARBA00004173"/>
    </source>
</evidence>
<dbReference type="PROSITE" id="PS51873">
    <property type="entry name" value="TRIAD"/>
    <property type="match status" value="1"/>
</dbReference>
<evidence type="ECO:0000256" key="19">
    <source>
        <dbReference type="PIRNR" id="PIRNR037880"/>
    </source>
</evidence>
<sequence length="455" mass="49400">MLVFVRFNSGPGVAVEVDAGSSVGELKALVAQQQGLPAAGPLRLLFAGRELQDGDTLQASDLPEQSTVHVVLPRPHAGLRLQEKGAGQRLTRLDLHADRSGLAVALETSPASPSPAEDGEEGGGAECQTNGYRTFYVFCKSVCGAVRPGKLRVRCGACRQSTLTLSRGPSCWDDVLLPGRIHGVCQSEGCPGTVAEFYLKCALHPTAEEDVSVALPLFITNHREVACIACTDVLCPVLVFQCADRHVICLECFRGYCLTRLNDRQFIHHPLIGYSLPCAAGCPDSLIKELHHFRVLGNEQYMRYHGYGAEECLLQMGGVLCPRAGCGAGLIPQAPSTQRVECEKINGLGCGLVFCRDCKEEYHEGECHMAASCSGDAATQCFVVDEGALQRSRWELASRDTIRETTKPCPQCGVPVEKNGGCMHMVCPRKQCSSEWCWICSVPWNRDCMANHWFG</sequence>
<dbReference type="GO" id="GO:0009896">
    <property type="term" value="P:positive regulation of catabolic process"/>
    <property type="evidence" value="ECO:0007669"/>
    <property type="project" value="UniProtKB-ARBA"/>
</dbReference>
<dbReference type="SMART" id="SM00647">
    <property type="entry name" value="IBR"/>
    <property type="match status" value="2"/>
</dbReference>
<dbReference type="PROSITE" id="PS50053">
    <property type="entry name" value="UBIQUITIN_2"/>
    <property type="match status" value="1"/>
</dbReference>
<dbReference type="PANTHER" id="PTHR11685">
    <property type="entry name" value="RBR FAMILY RING FINGER AND IBR DOMAIN-CONTAINING"/>
    <property type="match status" value="1"/>
</dbReference>
<dbReference type="FunFam" id="1.20.120.1750:FF:000009">
    <property type="entry name" value="E3 ubiquitin-protein ligase parkin"/>
    <property type="match status" value="1"/>
</dbReference>
<comment type="pathway">
    <text evidence="4 19">Protein modification; protein ubiquitination.</text>
</comment>
<feature type="domain" description="RING-type" evidence="23">
    <location>
        <begin position="223"/>
        <end position="455"/>
    </location>
</feature>
<reference evidence="24" key="1">
    <citation type="submission" date="2025-08" db="UniProtKB">
        <authorList>
            <consortium name="Ensembl"/>
        </authorList>
    </citation>
    <scope>IDENTIFICATION</scope>
</reference>
<evidence type="ECO:0000256" key="1">
    <source>
        <dbReference type="ARBA" id="ARBA00001798"/>
    </source>
</evidence>
<dbReference type="InterPro" id="IPR044066">
    <property type="entry name" value="TRIAD_supradom"/>
</dbReference>
<evidence type="ECO:0000256" key="7">
    <source>
        <dbReference type="ARBA" id="ARBA00022553"/>
    </source>
</evidence>
<evidence type="ECO:0000256" key="3">
    <source>
        <dbReference type="ARBA" id="ARBA00004514"/>
    </source>
</evidence>
<feature type="region of interest" description="Disordered" evidence="21">
    <location>
        <begin position="105"/>
        <end position="124"/>
    </location>
</feature>
<dbReference type="Gene3D" id="3.10.20.90">
    <property type="entry name" value="Phosphatidylinositol 3-kinase Catalytic Subunit, Chain A, domain 1"/>
    <property type="match status" value="1"/>
</dbReference>
<keyword evidence="10" id="KW-0677">Repeat</keyword>
<keyword evidence="12 19" id="KW-0833">Ubl conjugation pathway</keyword>
<protein>
    <recommendedName>
        <fullName evidence="18 19">E3 ubiquitin-protein ligase parkin</fullName>
        <ecNumber evidence="5 19">2.3.2.31</ecNumber>
    </recommendedName>
</protein>
<evidence type="ECO:0000256" key="18">
    <source>
        <dbReference type="ARBA" id="ARBA00029536"/>
    </source>
</evidence>
<comment type="catalytic activity">
    <reaction evidence="1 19">
        <text>[E2 ubiquitin-conjugating enzyme]-S-ubiquitinyl-L-cysteine + [acceptor protein]-L-lysine = [E2 ubiquitin-conjugating enzyme]-L-cysteine + [acceptor protein]-N(6)-ubiquitinyl-L-lysine.</text>
        <dbReference type="EC" id="2.3.2.31"/>
    </reaction>
</comment>
<dbReference type="KEGG" id="gmh:115559445"/>
<comment type="subcellular location">
    <subcellularLocation>
        <location evidence="3">Cytoplasm</location>
        <location evidence="3">Cytosol</location>
    </subcellularLocation>
    <subcellularLocation>
        <location evidence="2 19">Mitochondrion</location>
    </subcellularLocation>
</comment>
<dbReference type="Ensembl" id="ENSGMOT00000044872.1">
    <property type="protein sequence ID" value="ENSGMOP00000064924.1"/>
    <property type="gene ID" value="ENSGMOG00000003551.2"/>
</dbReference>
<dbReference type="PIRSF" id="PIRSF037880">
    <property type="entry name" value="Parkin"/>
    <property type="match status" value="1"/>
</dbReference>
<dbReference type="GO" id="GO:0000423">
    <property type="term" value="P:mitophagy"/>
    <property type="evidence" value="ECO:0007669"/>
    <property type="project" value="UniProtKB-ARBA"/>
</dbReference>
<dbReference type="Pfam" id="PF00240">
    <property type="entry name" value="ubiquitin"/>
    <property type="match status" value="1"/>
</dbReference>
<dbReference type="CDD" id="cd21382">
    <property type="entry name" value="RING0_parkin"/>
    <property type="match status" value="1"/>
</dbReference>
<dbReference type="Pfam" id="PF17978">
    <property type="entry name" value="zf-RING_14"/>
    <property type="match status" value="1"/>
</dbReference>
<dbReference type="SUPFAM" id="SSF54236">
    <property type="entry name" value="Ubiquitin-like"/>
    <property type="match status" value="1"/>
</dbReference>
<reference evidence="24" key="2">
    <citation type="submission" date="2025-09" db="UniProtKB">
        <authorList>
            <consortium name="Ensembl"/>
        </authorList>
    </citation>
    <scope>IDENTIFICATION</scope>
</reference>
<dbReference type="SUPFAM" id="SSF57850">
    <property type="entry name" value="RING/U-box"/>
    <property type="match status" value="1"/>
</dbReference>
<evidence type="ECO:0000256" key="16">
    <source>
        <dbReference type="ARBA" id="ARBA00023128"/>
    </source>
</evidence>
<organism evidence="24 25">
    <name type="scientific">Gadus morhua</name>
    <name type="common">Atlantic cod</name>
    <dbReference type="NCBI Taxonomy" id="8049"/>
    <lineage>
        <taxon>Eukaryota</taxon>
        <taxon>Metazoa</taxon>
        <taxon>Chordata</taxon>
        <taxon>Craniata</taxon>
        <taxon>Vertebrata</taxon>
        <taxon>Euteleostomi</taxon>
        <taxon>Actinopterygii</taxon>
        <taxon>Neopterygii</taxon>
        <taxon>Teleostei</taxon>
        <taxon>Neoteleostei</taxon>
        <taxon>Acanthomorphata</taxon>
        <taxon>Zeiogadaria</taxon>
        <taxon>Gadariae</taxon>
        <taxon>Gadiformes</taxon>
        <taxon>Gadoidei</taxon>
        <taxon>Gadidae</taxon>
        <taxon>Gadus</taxon>
    </lineage>
</organism>
<evidence type="ECO:0000256" key="17">
    <source>
        <dbReference type="ARBA" id="ARBA00029442"/>
    </source>
</evidence>
<dbReference type="OrthoDB" id="1431934at2759"/>
<dbReference type="InterPro" id="IPR041565">
    <property type="entry name" value="Parkin_Znf-RING"/>
</dbReference>
<dbReference type="InterPro" id="IPR000626">
    <property type="entry name" value="Ubiquitin-like_dom"/>
</dbReference>
<evidence type="ECO:0000259" key="23">
    <source>
        <dbReference type="PROSITE" id="PS51873"/>
    </source>
</evidence>
<evidence type="ECO:0000256" key="21">
    <source>
        <dbReference type="SAM" id="MobiDB-lite"/>
    </source>
</evidence>
<evidence type="ECO:0000256" key="20">
    <source>
        <dbReference type="PIRSR" id="PIRSR037880-1"/>
    </source>
</evidence>
<dbReference type="GeneID" id="115559445"/>
<dbReference type="CDD" id="cd16627">
    <property type="entry name" value="RING-HC_RBR_parkin"/>
    <property type="match status" value="1"/>
</dbReference>
<evidence type="ECO:0000256" key="14">
    <source>
        <dbReference type="ARBA" id="ARBA00022843"/>
    </source>
</evidence>
<keyword evidence="11" id="KW-0863">Zinc-finger</keyword>
<dbReference type="Proteomes" id="UP000694546">
    <property type="component" value="Chromosome 15"/>
</dbReference>
<keyword evidence="7" id="KW-0597">Phosphoprotein</keyword>
<evidence type="ECO:0000313" key="25">
    <source>
        <dbReference type="Proteomes" id="UP000694546"/>
    </source>
</evidence>
<keyword evidence="6" id="KW-0963">Cytoplasm</keyword>
<dbReference type="GO" id="GO:0022603">
    <property type="term" value="P:regulation of anatomical structure morphogenesis"/>
    <property type="evidence" value="ECO:0007669"/>
    <property type="project" value="UniProtKB-ARBA"/>
</dbReference>
<keyword evidence="16 19" id="KW-0496">Mitochondrion</keyword>